<proteinExistence type="predicted"/>
<sequence length="469" mass="51488">MKFRLALLVAPSLVACTEATVSQDCASVRPQEVVGCHLQNVRQQPLDYTLQVRESQPGYVFQRYRMTSQDWAPAPVVAPRQWEHDVELYIPDGALPNNALLVVNNGVRYGTPQSPDYSPEALRAIALQTRTVVAMITDAPNQEITFSDVEKPLREDYAVAHTWATWLRGEEAAPELPLHVPMAAVASRAMDVLQQEMGIERFVISGASKRGWSAWLTAMADDRIIAIVPAVIDVADTSEMLVGLRKRYGGSWPLALVSYQEAGVLQQLGSAGFDRLMAMMDPMQYLDEPGQRLAIPKYLISASGDDFFAPDPVTDYLQRMPGQASVRVLPNSNHGGVRAHVVSTLVPLIARVQNDQPLPTVKISSAGQRGRVEVRLSEMPVAVKLWTAANQDDRDFRYACGIRYEPETLPASQAFALDWTPPQAGWQARFIEAVFADGFTATSPVSVMPETFPAGPPKDKGGACKSFPS</sequence>
<dbReference type="PIRSF" id="PIRSF014728">
    <property type="entry name" value="PqaA"/>
    <property type="match status" value="1"/>
</dbReference>
<dbReference type="AlphaFoldDB" id="A0A1B2FC78"/>
<dbReference type="PANTHER" id="PTHR31497">
    <property type="entry name" value="AUTOCRINE PROLIFERATION REPRESSOR PROTEIN A"/>
    <property type="match status" value="1"/>
</dbReference>
<dbReference type="PANTHER" id="PTHR31497:SF0">
    <property type="entry name" value="AUTOCRINE PROLIFERATION REPRESSOR PROTEIN A"/>
    <property type="match status" value="1"/>
</dbReference>
<dbReference type="SUPFAM" id="SSF53474">
    <property type="entry name" value="alpha/beta-Hydrolases"/>
    <property type="match status" value="1"/>
</dbReference>
<dbReference type="PROSITE" id="PS51257">
    <property type="entry name" value="PROKAR_LIPOPROTEIN"/>
    <property type="match status" value="1"/>
</dbReference>
<dbReference type="Gene3D" id="3.40.50.1820">
    <property type="entry name" value="alpha/beta hydrolase"/>
    <property type="match status" value="1"/>
</dbReference>
<dbReference type="InterPro" id="IPR009199">
    <property type="entry name" value="PhoPQ-act_pathogen-rel_PqaA"/>
</dbReference>
<organism evidence="1">
    <name type="scientific">Pseudomonas putida</name>
    <name type="common">Arthrobacter siderocapsulatus</name>
    <dbReference type="NCBI Taxonomy" id="303"/>
    <lineage>
        <taxon>Bacteria</taxon>
        <taxon>Pseudomonadati</taxon>
        <taxon>Pseudomonadota</taxon>
        <taxon>Gammaproteobacteria</taxon>
        <taxon>Pseudomonadales</taxon>
        <taxon>Pseudomonadaceae</taxon>
        <taxon>Pseudomonas</taxon>
    </lineage>
</organism>
<dbReference type="InterPro" id="IPR029058">
    <property type="entry name" value="AB_hydrolase_fold"/>
</dbReference>
<gene>
    <name evidence="1" type="ORF">IEC33019_4296</name>
</gene>
<dbReference type="EMBL" id="CP016634">
    <property type="protein sequence ID" value="ANY89803.1"/>
    <property type="molecule type" value="Genomic_DNA"/>
</dbReference>
<evidence type="ECO:0000313" key="1">
    <source>
        <dbReference type="EMBL" id="ANY89803.1"/>
    </source>
</evidence>
<accession>A0A1B2FC78</accession>
<dbReference type="RefSeq" id="WP_070090608.1">
    <property type="nucleotide sequence ID" value="NZ_CP016634.1"/>
</dbReference>
<dbReference type="Pfam" id="PF10142">
    <property type="entry name" value="PhoPQ_related"/>
    <property type="match status" value="1"/>
</dbReference>
<reference evidence="1" key="1">
    <citation type="submission" date="2016-07" db="EMBL/GenBank/DDBJ databases">
        <title>New class B carbapenemase carried by novel plasmid in Pseudomonas putida enviromental strain in eastern Amazonia.</title>
        <authorList>
            <person name="Souza C.O."/>
            <person name="Lima K.V."/>
            <person name="Brasiliense D.M."/>
            <person name="Perez-Chaparro P.J."/>
            <person name="Mamizuka E.M."/>
            <person name="Lima M.O."/>
            <person name="Lima L.N."/>
            <person name="McCulloch J.A."/>
        </authorList>
    </citation>
    <scope>NUCLEOTIDE SEQUENCE [LARGE SCALE GENOMIC DNA]</scope>
    <source>
        <strain evidence="1">IEC33019</strain>
    </source>
</reference>
<protein>
    <submittedName>
        <fullName evidence="1">PhoPQ-activated pathogenicity-related protein</fullName>
    </submittedName>
</protein>
<name>A0A1B2FC78_PSEPU</name>